<name>A0ABR2MA68_9ASPA</name>
<dbReference type="SUPFAM" id="SSF51230">
    <property type="entry name" value="Single hybrid motif"/>
    <property type="match status" value="1"/>
</dbReference>
<keyword evidence="1" id="KW-0450">Lipoyl</keyword>
<dbReference type="InterPro" id="IPR003016">
    <property type="entry name" value="2-oxoA_DH_lipoyl-BS"/>
</dbReference>
<dbReference type="PROSITE" id="PS00189">
    <property type="entry name" value="LIPOYL"/>
    <property type="match status" value="1"/>
</dbReference>
<dbReference type="CDD" id="cd06848">
    <property type="entry name" value="GCS_H"/>
    <property type="match status" value="1"/>
</dbReference>
<gene>
    <name evidence="2" type="ORF">KSP40_PGU011446</name>
</gene>
<dbReference type="InterPro" id="IPR011053">
    <property type="entry name" value="Single_hybrid_motif"/>
</dbReference>
<dbReference type="Pfam" id="PF01597">
    <property type="entry name" value="GCV_H"/>
    <property type="match status" value="1"/>
</dbReference>
<evidence type="ECO:0000256" key="1">
    <source>
        <dbReference type="ARBA" id="ARBA00022823"/>
    </source>
</evidence>
<dbReference type="PANTHER" id="PTHR11715:SF3">
    <property type="entry name" value="GLYCINE CLEAVAGE SYSTEM H PROTEIN-RELATED"/>
    <property type="match status" value="1"/>
</dbReference>
<dbReference type="InterPro" id="IPR002930">
    <property type="entry name" value="GCV_H"/>
</dbReference>
<evidence type="ECO:0000313" key="2">
    <source>
        <dbReference type="EMBL" id="KAK8960901.1"/>
    </source>
</evidence>
<dbReference type="Proteomes" id="UP001412067">
    <property type="component" value="Unassembled WGS sequence"/>
</dbReference>
<reference evidence="2 3" key="1">
    <citation type="journal article" date="2022" name="Nat. Plants">
        <title>Genomes of leafy and leafless Platanthera orchids illuminate the evolution of mycoheterotrophy.</title>
        <authorList>
            <person name="Li M.H."/>
            <person name="Liu K.W."/>
            <person name="Li Z."/>
            <person name="Lu H.C."/>
            <person name="Ye Q.L."/>
            <person name="Zhang D."/>
            <person name="Wang J.Y."/>
            <person name="Li Y.F."/>
            <person name="Zhong Z.M."/>
            <person name="Liu X."/>
            <person name="Yu X."/>
            <person name="Liu D.K."/>
            <person name="Tu X.D."/>
            <person name="Liu B."/>
            <person name="Hao Y."/>
            <person name="Liao X.Y."/>
            <person name="Jiang Y.T."/>
            <person name="Sun W.H."/>
            <person name="Chen J."/>
            <person name="Chen Y.Q."/>
            <person name="Ai Y."/>
            <person name="Zhai J.W."/>
            <person name="Wu S.S."/>
            <person name="Zhou Z."/>
            <person name="Hsiao Y.Y."/>
            <person name="Wu W.L."/>
            <person name="Chen Y.Y."/>
            <person name="Lin Y.F."/>
            <person name="Hsu J.L."/>
            <person name="Li C.Y."/>
            <person name="Wang Z.W."/>
            <person name="Zhao X."/>
            <person name="Zhong W.Y."/>
            <person name="Ma X.K."/>
            <person name="Ma L."/>
            <person name="Huang J."/>
            <person name="Chen G.Z."/>
            <person name="Huang M.Z."/>
            <person name="Huang L."/>
            <person name="Peng D.H."/>
            <person name="Luo Y.B."/>
            <person name="Zou S.Q."/>
            <person name="Chen S.P."/>
            <person name="Lan S."/>
            <person name="Tsai W.C."/>
            <person name="Van de Peer Y."/>
            <person name="Liu Z.J."/>
        </authorList>
    </citation>
    <scope>NUCLEOTIDE SEQUENCE [LARGE SCALE GENOMIC DNA]</scope>
    <source>
        <strain evidence="2">Lor288</strain>
    </source>
</reference>
<accession>A0ABR2MA68</accession>
<protein>
    <submittedName>
        <fullName evidence="2">Uncharacterized protein</fullName>
    </submittedName>
</protein>
<proteinExistence type="predicted"/>
<evidence type="ECO:0000313" key="3">
    <source>
        <dbReference type="Proteomes" id="UP001412067"/>
    </source>
</evidence>
<dbReference type="EMBL" id="JBBWWR010000010">
    <property type="protein sequence ID" value="KAK8960901.1"/>
    <property type="molecule type" value="Genomic_DNA"/>
</dbReference>
<dbReference type="InterPro" id="IPR033753">
    <property type="entry name" value="GCV_H/Fam206"/>
</dbReference>
<dbReference type="Gene3D" id="2.40.50.100">
    <property type="match status" value="1"/>
</dbReference>
<organism evidence="2 3">
    <name type="scientific">Platanthera guangdongensis</name>
    <dbReference type="NCBI Taxonomy" id="2320717"/>
    <lineage>
        <taxon>Eukaryota</taxon>
        <taxon>Viridiplantae</taxon>
        <taxon>Streptophyta</taxon>
        <taxon>Embryophyta</taxon>
        <taxon>Tracheophyta</taxon>
        <taxon>Spermatophyta</taxon>
        <taxon>Magnoliopsida</taxon>
        <taxon>Liliopsida</taxon>
        <taxon>Asparagales</taxon>
        <taxon>Orchidaceae</taxon>
        <taxon>Orchidoideae</taxon>
        <taxon>Orchideae</taxon>
        <taxon>Orchidinae</taxon>
        <taxon>Platanthera</taxon>
    </lineage>
</organism>
<dbReference type="PANTHER" id="PTHR11715">
    <property type="entry name" value="GLYCINE CLEAVAGE SYSTEM H PROTEIN"/>
    <property type="match status" value="1"/>
</dbReference>
<sequence>MSYLKLVDLNVRDHNPLERLHLPVVAAFPAAQNFLLAIDVDPELLCITSAASKAEKLLCPSSPDMPRSPSPRLFLAITSPLTPILAVEPMAGGQPLSPHDFHTDNPSRQSSTTYLHRHLCRQYLFRGDVVYVELPEVGATVSKGKNFGAVESVKATSDVYSPMSGEVIEGFMKIYCTPERSPWSGPPGFCAANPSEFQEMPDREKCGSTAFDTFSGIVHRTSKSMQRSEELLDPIASQTVEPWLPNSLKRQQKRSLNKQNDRGRVTYGYEVMLSWLLVPPPLLSEISLCQHLELSYLTTIFVQLSAAAAIDHVDSLQNYEPTDTRRPAEPDIKEINRMKQNLLSIITIFDESKDIR</sequence>
<comment type="caution">
    <text evidence="2">The sequence shown here is derived from an EMBL/GenBank/DDBJ whole genome shotgun (WGS) entry which is preliminary data.</text>
</comment>
<keyword evidence="3" id="KW-1185">Reference proteome</keyword>